<dbReference type="InterPro" id="IPR001029">
    <property type="entry name" value="Flagellin_N"/>
</dbReference>
<name>A0A381SBW5_9ZZZZ</name>
<dbReference type="EMBL" id="UINC01002857">
    <property type="protein sequence ID" value="SVA00989.1"/>
    <property type="molecule type" value="Genomic_DNA"/>
</dbReference>
<dbReference type="Gene3D" id="6.10.10.10">
    <property type="entry name" value="Flagellar export chaperone, C-terminal domain"/>
    <property type="match status" value="1"/>
</dbReference>
<dbReference type="Pfam" id="PF00669">
    <property type="entry name" value="Flagellin_N"/>
    <property type="match status" value="1"/>
</dbReference>
<dbReference type="InterPro" id="IPR046358">
    <property type="entry name" value="Flagellin_C"/>
</dbReference>
<proteinExistence type="predicted"/>
<feature type="domain" description="Flagellin N-terminal" evidence="2">
    <location>
        <begin position="5"/>
        <end position="142"/>
    </location>
</feature>
<gene>
    <name evidence="4" type="ORF">METZ01_LOCUS53843</name>
</gene>
<dbReference type="AlphaFoldDB" id="A0A381SBW5"/>
<dbReference type="SUPFAM" id="SSF64518">
    <property type="entry name" value="Phase 1 flagellin"/>
    <property type="match status" value="1"/>
</dbReference>
<dbReference type="PANTHER" id="PTHR42792:SF2">
    <property type="entry name" value="FLAGELLIN"/>
    <property type="match status" value="1"/>
</dbReference>
<dbReference type="PANTHER" id="PTHR42792">
    <property type="entry name" value="FLAGELLIN"/>
    <property type="match status" value="1"/>
</dbReference>
<reference evidence="4" key="1">
    <citation type="submission" date="2018-05" db="EMBL/GenBank/DDBJ databases">
        <authorList>
            <person name="Lanie J.A."/>
            <person name="Ng W.-L."/>
            <person name="Kazmierczak K.M."/>
            <person name="Andrzejewski T.M."/>
            <person name="Davidsen T.M."/>
            <person name="Wayne K.J."/>
            <person name="Tettelin H."/>
            <person name="Glass J.I."/>
            <person name="Rusch D."/>
            <person name="Podicherti R."/>
            <person name="Tsui H.-C.T."/>
            <person name="Winkler M.E."/>
        </authorList>
    </citation>
    <scope>NUCLEOTIDE SEQUENCE</scope>
</reference>
<dbReference type="InterPro" id="IPR001492">
    <property type="entry name" value="Flagellin"/>
</dbReference>
<evidence type="ECO:0008006" key="5">
    <source>
        <dbReference type="Google" id="ProtNLM"/>
    </source>
</evidence>
<dbReference type="Gene3D" id="3.30.70.2120">
    <property type="match status" value="1"/>
</dbReference>
<accession>A0A381SBW5</accession>
<sequence length="488" mass="52252">MPLGIKHNIASINAINHLAEAQNELSDSLKRLSSGQRVNSGADDPSGLILSEGLRAQVASAQQALQNSEFSLSLVQTAEGALVEVNNLLIEMRQLATTAANEGATDYNALLTLQFQIRKAIEGIDRVSRFTRFGNKTLLDGSHGATGMGGNEELVFLKASSKTVASPVSGYDVDITELPLRATLTADLDDDDASGLQITLEEEDGAIIRVSNPEGATAVGFAKRLQKAVLEANMNLNIRFDADDEELTIEHREYGLTKGFTVTGTKDDVIVDNAFEPELLLGRDIEGTINDEPADGDGLILTGDYNNEKTSGLSVAFLGDGTGNAGSVTVAQNSLKFQAGASADEKIVIALNSTHSTVLGRGVDNTSGFENLSQISLKSTQEAIDAIRLVDEALDQLLSMRSQLGSVQKYTLETNISVLRSTVENLTAAESSIRDTDMALEMVNFTKNQIITEAAAAAVAQSNQTATRVLRLLFNNNPHGHWSFFRDH</sequence>
<dbReference type="InterPro" id="IPR042187">
    <property type="entry name" value="Flagellin_C_sub2"/>
</dbReference>
<evidence type="ECO:0000256" key="1">
    <source>
        <dbReference type="ARBA" id="ARBA00023143"/>
    </source>
</evidence>
<evidence type="ECO:0000259" key="2">
    <source>
        <dbReference type="Pfam" id="PF00669"/>
    </source>
</evidence>
<dbReference type="Gene3D" id="1.20.1330.10">
    <property type="entry name" value="f41 fragment of flagellin, N-terminal domain"/>
    <property type="match status" value="2"/>
</dbReference>
<evidence type="ECO:0000313" key="4">
    <source>
        <dbReference type="EMBL" id="SVA00989.1"/>
    </source>
</evidence>
<protein>
    <recommendedName>
        <fullName evidence="5">Flagellin N-terminal domain-containing protein</fullName>
    </recommendedName>
</protein>
<organism evidence="4">
    <name type="scientific">marine metagenome</name>
    <dbReference type="NCBI Taxonomy" id="408172"/>
    <lineage>
        <taxon>unclassified sequences</taxon>
        <taxon>metagenomes</taxon>
        <taxon>ecological metagenomes</taxon>
    </lineage>
</organism>
<feature type="domain" description="Flagellin C-terminal" evidence="3">
    <location>
        <begin position="388"/>
        <end position="473"/>
    </location>
</feature>
<dbReference type="GO" id="GO:0009288">
    <property type="term" value="C:bacterial-type flagellum"/>
    <property type="evidence" value="ECO:0007669"/>
    <property type="project" value="InterPro"/>
</dbReference>
<dbReference type="GO" id="GO:0005198">
    <property type="term" value="F:structural molecule activity"/>
    <property type="evidence" value="ECO:0007669"/>
    <property type="project" value="InterPro"/>
</dbReference>
<dbReference type="Pfam" id="PF00700">
    <property type="entry name" value="Flagellin_C"/>
    <property type="match status" value="1"/>
</dbReference>
<evidence type="ECO:0000259" key="3">
    <source>
        <dbReference type="Pfam" id="PF00700"/>
    </source>
</evidence>
<dbReference type="PRINTS" id="PR00207">
    <property type="entry name" value="FLAGELLIN"/>
</dbReference>
<keyword evidence="1" id="KW-0975">Bacterial flagellum</keyword>